<sequence>MDRFTSVAYPVRVHAGKDALNLLPAELDRVEACRAFVICGRSVAEKTDLIDRIRALLGHRFAGLYSRIGKDAPLSDVQEAVEAARDCQADILIAVGAGSVIKATRVVAILLAESDAVDRLVTHYPAEGSAVSPRLHAPKLPIVNILTAGTSAQNRAGSALKNQHGSYRLEFFDPKTRPLSVFWDADALLTAPPSLALSTGVAVYWRALMNMGAVEHANPLVQGSRKQAFFLARRAIDSLTDTADSQARIDICAAALLQNRDEDDGGRPFDVHWIAKVVYALAAATFNLVEDVDQGSASAILTGPTVRRFGHMCPQAIAEMGKALHVWPEDRGDQSGAPQVVGEAVDREFGGMGIPGRLRDLGVRNEQIAEIVTLSLRNFNADRERRLANHRDLLSAVMHDAW</sequence>
<keyword evidence="2" id="KW-0560">Oxidoreductase</keyword>
<dbReference type="AlphaFoldDB" id="A0A2N4U2W3"/>
<evidence type="ECO:0000256" key="2">
    <source>
        <dbReference type="ARBA" id="ARBA00023002"/>
    </source>
</evidence>
<dbReference type="OrthoDB" id="323926at2"/>
<proteinExistence type="inferred from homology"/>
<accession>A0A2N4U2W3</accession>
<evidence type="ECO:0000259" key="3">
    <source>
        <dbReference type="Pfam" id="PF00465"/>
    </source>
</evidence>
<dbReference type="Gene3D" id="1.20.1090.10">
    <property type="entry name" value="Dehydroquinate synthase-like - alpha domain"/>
    <property type="match status" value="1"/>
</dbReference>
<gene>
    <name evidence="4" type="ORF">CR159_13740</name>
</gene>
<organism evidence="4 5">
    <name type="scientific">Pollutimonas subterranea</name>
    <dbReference type="NCBI Taxonomy" id="2045210"/>
    <lineage>
        <taxon>Bacteria</taxon>
        <taxon>Pseudomonadati</taxon>
        <taxon>Pseudomonadota</taxon>
        <taxon>Betaproteobacteria</taxon>
        <taxon>Burkholderiales</taxon>
        <taxon>Alcaligenaceae</taxon>
        <taxon>Pollutimonas</taxon>
    </lineage>
</organism>
<dbReference type="InterPro" id="IPR039697">
    <property type="entry name" value="Alcohol_dehydrogenase_Fe"/>
</dbReference>
<dbReference type="Gene3D" id="3.40.50.1970">
    <property type="match status" value="1"/>
</dbReference>
<comment type="caution">
    <text evidence="4">The sequence shown here is derived from an EMBL/GenBank/DDBJ whole genome shotgun (WGS) entry which is preliminary data.</text>
</comment>
<evidence type="ECO:0000256" key="1">
    <source>
        <dbReference type="ARBA" id="ARBA00007358"/>
    </source>
</evidence>
<dbReference type="GO" id="GO:0046872">
    <property type="term" value="F:metal ion binding"/>
    <property type="evidence" value="ECO:0007669"/>
    <property type="project" value="InterPro"/>
</dbReference>
<dbReference type="InterPro" id="IPR001670">
    <property type="entry name" value="ADH_Fe/GldA"/>
</dbReference>
<dbReference type="EMBL" id="PDNW01000011">
    <property type="protein sequence ID" value="PLC49358.1"/>
    <property type="molecule type" value="Genomic_DNA"/>
</dbReference>
<dbReference type="SUPFAM" id="SSF56796">
    <property type="entry name" value="Dehydroquinate synthase-like"/>
    <property type="match status" value="1"/>
</dbReference>
<evidence type="ECO:0000313" key="5">
    <source>
        <dbReference type="Proteomes" id="UP000234190"/>
    </source>
</evidence>
<dbReference type="PANTHER" id="PTHR11496">
    <property type="entry name" value="ALCOHOL DEHYDROGENASE"/>
    <property type="match status" value="1"/>
</dbReference>
<keyword evidence="5" id="KW-1185">Reference proteome</keyword>
<feature type="domain" description="Alcohol dehydrogenase iron-type/glycerol dehydrogenase GldA" evidence="3">
    <location>
        <begin position="10"/>
        <end position="184"/>
    </location>
</feature>
<comment type="similarity">
    <text evidence="1">Belongs to the iron-containing alcohol dehydrogenase family.</text>
</comment>
<evidence type="ECO:0000313" key="4">
    <source>
        <dbReference type="EMBL" id="PLC49358.1"/>
    </source>
</evidence>
<reference evidence="4 5" key="1">
    <citation type="submission" date="2017-10" db="EMBL/GenBank/DDBJ databases">
        <title>Two draft genome sequences of Pusillimonas sp. strains isolated from a nitrate- and radionuclide-contaminated groundwater in Russia.</title>
        <authorList>
            <person name="Grouzdev D.S."/>
            <person name="Tourova T.P."/>
            <person name="Goeva M.A."/>
            <person name="Babich T.L."/>
            <person name="Sokolova D.S."/>
            <person name="Abdullin R."/>
            <person name="Poltaraus A.B."/>
            <person name="Toshchakov S.V."/>
            <person name="Nazina T.N."/>
        </authorList>
    </citation>
    <scope>NUCLEOTIDE SEQUENCE [LARGE SCALE GENOMIC DNA]</scope>
    <source>
        <strain evidence="4 5">JR1/69-3-13</strain>
    </source>
</reference>
<dbReference type="Proteomes" id="UP000234190">
    <property type="component" value="Unassembled WGS sequence"/>
</dbReference>
<dbReference type="GO" id="GO:0004022">
    <property type="term" value="F:alcohol dehydrogenase (NAD+) activity"/>
    <property type="evidence" value="ECO:0007669"/>
    <property type="project" value="TreeGrafter"/>
</dbReference>
<dbReference type="PANTHER" id="PTHR11496:SF102">
    <property type="entry name" value="ALCOHOL DEHYDROGENASE 4"/>
    <property type="match status" value="1"/>
</dbReference>
<dbReference type="RefSeq" id="WP_102074525.1">
    <property type="nucleotide sequence ID" value="NZ_PDNW01000011.1"/>
</dbReference>
<name>A0A2N4U2W3_9BURK</name>
<dbReference type="Pfam" id="PF00465">
    <property type="entry name" value="Fe-ADH"/>
    <property type="match status" value="1"/>
</dbReference>
<protein>
    <recommendedName>
        <fullName evidence="3">Alcohol dehydrogenase iron-type/glycerol dehydrogenase GldA domain-containing protein</fullName>
    </recommendedName>
</protein>